<organism evidence="2 3">
    <name type="scientific">Trichoderma ghanense</name>
    <dbReference type="NCBI Taxonomy" id="65468"/>
    <lineage>
        <taxon>Eukaryota</taxon>
        <taxon>Fungi</taxon>
        <taxon>Dikarya</taxon>
        <taxon>Ascomycota</taxon>
        <taxon>Pezizomycotina</taxon>
        <taxon>Sordariomycetes</taxon>
        <taxon>Hypocreomycetidae</taxon>
        <taxon>Hypocreales</taxon>
        <taxon>Hypocreaceae</taxon>
        <taxon>Trichoderma</taxon>
    </lineage>
</organism>
<proteinExistence type="predicted"/>
<feature type="compositionally biased region" description="Polar residues" evidence="1">
    <location>
        <begin position="55"/>
        <end position="70"/>
    </location>
</feature>
<reference evidence="2 3" key="1">
    <citation type="submission" date="2018-01" db="EMBL/GenBank/DDBJ databases">
        <title>Genome characterization of the sugarcane-associated fungus Trichoderma ghanense CCMA-1212 and their application in lignocelulose bioconversion.</title>
        <authorList>
            <person name="Steindorff A.S."/>
            <person name="Mendes T.D."/>
            <person name="Vilela E.S.D."/>
            <person name="Rodrigues D.S."/>
            <person name="Formighieri E.F."/>
            <person name="Melo I.S."/>
            <person name="Favaro L.C.L."/>
        </authorList>
    </citation>
    <scope>NUCLEOTIDE SEQUENCE [LARGE SCALE GENOMIC DNA]</scope>
    <source>
        <strain evidence="2 3">CCMA-1212</strain>
    </source>
</reference>
<dbReference type="EMBL" id="PPTA01000008">
    <property type="protein sequence ID" value="TFB01650.1"/>
    <property type="molecule type" value="Genomic_DNA"/>
</dbReference>
<name>A0ABY2H2E5_9HYPO</name>
<dbReference type="GeneID" id="300578216"/>
<accession>A0ABY2H2E5</accession>
<evidence type="ECO:0000313" key="3">
    <source>
        <dbReference type="Proteomes" id="UP001642720"/>
    </source>
</evidence>
<feature type="region of interest" description="Disordered" evidence="1">
    <location>
        <begin position="52"/>
        <end position="71"/>
    </location>
</feature>
<comment type="caution">
    <text evidence="2">The sequence shown here is derived from an EMBL/GenBank/DDBJ whole genome shotgun (WGS) entry which is preliminary data.</text>
</comment>
<evidence type="ECO:0000313" key="2">
    <source>
        <dbReference type="EMBL" id="TFB01650.1"/>
    </source>
</evidence>
<keyword evidence="3" id="KW-1185">Reference proteome</keyword>
<sequence>MASLRPSKTRVERGGVYHKPMLLNMSRSWGRRDHRQAPEASHQRKAAKAVGAAAQGTTKLNADTDQISADQSRRGLAAWTSTRRANASIEANFRFLGFREYVHTAA</sequence>
<evidence type="ECO:0000256" key="1">
    <source>
        <dbReference type="SAM" id="MobiDB-lite"/>
    </source>
</evidence>
<gene>
    <name evidence="2" type="ORF">CCMA1212_006552</name>
</gene>
<protein>
    <submittedName>
        <fullName evidence="2">Uncharacterized protein</fullName>
    </submittedName>
</protein>
<dbReference type="Proteomes" id="UP001642720">
    <property type="component" value="Unassembled WGS sequence"/>
</dbReference>
<feature type="region of interest" description="Disordered" evidence="1">
    <location>
        <begin position="26"/>
        <end position="47"/>
    </location>
</feature>
<dbReference type="RefSeq" id="XP_073557851.1">
    <property type="nucleotide sequence ID" value="XM_073703766.1"/>
</dbReference>